<dbReference type="HOGENOM" id="CLU_055782_1_0_9"/>
<feature type="region of interest" description="Disordered" evidence="1">
    <location>
        <begin position="59"/>
        <end position="82"/>
    </location>
</feature>
<name>C0BZT5_9FIRM</name>
<keyword evidence="2" id="KW-1133">Transmembrane helix</keyword>
<feature type="domain" description="Peptidase C39-like" evidence="3">
    <location>
        <begin position="139"/>
        <end position="271"/>
    </location>
</feature>
<reference evidence="4" key="1">
    <citation type="submission" date="2009-02" db="EMBL/GenBank/DDBJ databases">
        <authorList>
            <person name="Fulton L."/>
            <person name="Clifton S."/>
            <person name="Fulton B."/>
            <person name="Xu J."/>
            <person name="Minx P."/>
            <person name="Pepin K.H."/>
            <person name="Johnson M."/>
            <person name="Bhonagiri V."/>
            <person name="Nash W.E."/>
            <person name="Mardis E.R."/>
            <person name="Wilson R.K."/>
        </authorList>
    </citation>
    <scope>NUCLEOTIDE SEQUENCE [LARGE SCALE GENOMIC DNA]</scope>
    <source>
        <strain evidence="4">DSM 15053</strain>
    </source>
</reference>
<dbReference type="STRING" id="553973.CLOHYLEM_05327"/>
<evidence type="ECO:0000256" key="1">
    <source>
        <dbReference type="SAM" id="MobiDB-lite"/>
    </source>
</evidence>
<dbReference type="eggNOG" id="COG0768">
    <property type="taxonomic scope" value="Bacteria"/>
</dbReference>
<sequence length="298" mass="33219">MKYTCEEGKVMANNRRRRQQVRRQLVILGGFVVLIAATVIGFSTQRSKKDEALAAAKIEEKEEQKDEQKTEHKNIEPEKETAAERLARVKKQASAAGYPKGVIELLSKNEETVQFVEEYEKKKDAPYADNIGAGFVKGQIPPLLQWDERWGYAPYGTSIIAVSGCGPTCLSMVVSGLTGDWSVTPAKVAAYGTENGYVDEENNTYWRFMEEAPANWNVSVKELPLVEQQIAAELQAGHPVICSVGPGDFTDNGHFIVLTGYNNGEVTINDPFSRKNSSRTWKFSEIQDQIAAMWVYSL</sequence>
<dbReference type="Proteomes" id="UP000004893">
    <property type="component" value="Unassembled WGS sequence"/>
</dbReference>
<organism evidence="4 5">
    <name type="scientific">[Clostridium] hylemonae DSM 15053</name>
    <dbReference type="NCBI Taxonomy" id="553973"/>
    <lineage>
        <taxon>Bacteria</taxon>
        <taxon>Bacillati</taxon>
        <taxon>Bacillota</taxon>
        <taxon>Clostridia</taxon>
        <taxon>Lachnospirales</taxon>
        <taxon>Lachnospiraceae</taxon>
    </lineage>
</organism>
<keyword evidence="2" id="KW-0472">Membrane</keyword>
<evidence type="ECO:0000313" key="5">
    <source>
        <dbReference type="Proteomes" id="UP000004893"/>
    </source>
</evidence>
<keyword evidence="5" id="KW-1185">Reference proteome</keyword>
<evidence type="ECO:0000259" key="3">
    <source>
        <dbReference type="Pfam" id="PF13529"/>
    </source>
</evidence>
<comment type="caution">
    <text evidence="4">The sequence shown here is derived from an EMBL/GenBank/DDBJ whole genome shotgun (WGS) entry which is preliminary data.</text>
</comment>
<dbReference type="AlphaFoldDB" id="C0BZT5"/>
<protein>
    <recommendedName>
        <fullName evidence="3">Peptidase C39-like domain-containing protein</fullName>
    </recommendedName>
</protein>
<keyword evidence="2" id="KW-0812">Transmembrane</keyword>
<feature type="transmembrane region" description="Helical" evidence="2">
    <location>
        <begin position="25"/>
        <end position="43"/>
    </location>
</feature>
<proteinExistence type="predicted"/>
<dbReference type="InterPro" id="IPR039564">
    <property type="entry name" value="Peptidase_C39-like"/>
</dbReference>
<dbReference type="Pfam" id="PF13529">
    <property type="entry name" value="Peptidase_C39_2"/>
    <property type="match status" value="1"/>
</dbReference>
<accession>C0BZT5</accession>
<evidence type="ECO:0000313" key="4">
    <source>
        <dbReference type="EMBL" id="EEG74663.1"/>
    </source>
</evidence>
<evidence type="ECO:0000256" key="2">
    <source>
        <dbReference type="SAM" id="Phobius"/>
    </source>
</evidence>
<dbReference type="Gene3D" id="3.90.70.10">
    <property type="entry name" value="Cysteine proteinases"/>
    <property type="match status" value="1"/>
</dbReference>
<dbReference type="EMBL" id="ABYI02000019">
    <property type="protein sequence ID" value="EEG74663.1"/>
    <property type="molecule type" value="Genomic_DNA"/>
</dbReference>
<gene>
    <name evidence="4" type="ORF">CLOHYLEM_05327</name>
</gene>
<reference evidence="4" key="2">
    <citation type="submission" date="2013-06" db="EMBL/GenBank/DDBJ databases">
        <title>Draft genome sequence of Clostridium hylemonae (DSM 15053).</title>
        <authorList>
            <person name="Sudarsanam P."/>
            <person name="Ley R."/>
            <person name="Guruge J."/>
            <person name="Turnbaugh P.J."/>
            <person name="Mahowald M."/>
            <person name="Liep D."/>
            <person name="Gordon J."/>
        </authorList>
    </citation>
    <scope>NUCLEOTIDE SEQUENCE</scope>
    <source>
        <strain evidence="4">DSM 15053</strain>
    </source>
</reference>